<feature type="compositionally biased region" description="Pro residues" evidence="7">
    <location>
        <begin position="620"/>
        <end position="639"/>
    </location>
</feature>
<keyword evidence="5 6" id="KW-0067">ATP-binding</keyword>
<feature type="compositionally biased region" description="Low complexity" evidence="7">
    <location>
        <begin position="449"/>
        <end position="464"/>
    </location>
</feature>
<dbReference type="FunFam" id="1.10.510.10:FF:000469">
    <property type="entry name" value="Serine/threonine-protein kinase 32B"/>
    <property type="match status" value="1"/>
</dbReference>
<feature type="compositionally biased region" description="Basic residues" evidence="7">
    <location>
        <begin position="550"/>
        <end position="561"/>
    </location>
</feature>
<dbReference type="Pfam" id="PF00069">
    <property type="entry name" value="Pkinase"/>
    <property type="match status" value="1"/>
</dbReference>
<comment type="caution">
    <text evidence="10">The sequence shown here is derived from an EMBL/GenBank/DDBJ whole genome shotgun (WGS) entry which is preliminary data.</text>
</comment>
<dbReference type="PANTHER" id="PTHR24355">
    <property type="entry name" value="G PROTEIN-COUPLED RECEPTOR KINASE/RIBOSOMAL PROTEIN S6 KINASE"/>
    <property type="match status" value="1"/>
</dbReference>
<feature type="compositionally biased region" description="Low complexity" evidence="7">
    <location>
        <begin position="597"/>
        <end position="609"/>
    </location>
</feature>
<name>A0A8H7S489_9FUNG</name>
<evidence type="ECO:0000256" key="1">
    <source>
        <dbReference type="ARBA" id="ARBA00022527"/>
    </source>
</evidence>
<dbReference type="Proteomes" id="UP000646827">
    <property type="component" value="Unassembled WGS sequence"/>
</dbReference>
<evidence type="ECO:0000256" key="2">
    <source>
        <dbReference type="ARBA" id="ARBA00022679"/>
    </source>
</evidence>
<feature type="compositionally biased region" description="Basic residues" evidence="7">
    <location>
        <begin position="399"/>
        <end position="411"/>
    </location>
</feature>
<protein>
    <recommendedName>
        <fullName evidence="12">Kinase-like protein</fullName>
    </recommendedName>
</protein>
<dbReference type="GO" id="GO:0004703">
    <property type="term" value="F:G protein-coupled receptor kinase activity"/>
    <property type="evidence" value="ECO:0007669"/>
    <property type="project" value="TreeGrafter"/>
</dbReference>
<feature type="region of interest" description="Disordered" evidence="7">
    <location>
        <begin position="511"/>
        <end position="749"/>
    </location>
</feature>
<evidence type="ECO:0000256" key="4">
    <source>
        <dbReference type="ARBA" id="ARBA00022777"/>
    </source>
</evidence>
<dbReference type="GO" id="GO:0009966">
    <property type="term" value="P:regulation of signal transduction"/>
    <property type="evidence" value="ECO:0007669"/>
    <property type="project" value="TreeGrafter"/>
</dbReference>
<keyword evidence="1" id="KW-0723">Serine/threonine-protein kinase</keyword>
<dbReference type="OrthoDB" id="354826at2759"/>
<dbReference type="PROSITE" id="PS00107">
    <property type="entry name" value="PROTEIN_KINASE_ATP"/>
    <property type="match status" value="1"/>
</dbReference>
<dbReference type="PROSITE" id="PS00108">
    <property type="entry name" value="PROTEIN_KINASE_ST"/>
    <property type="match status" value="1"/>
</dbReference>
<evidence type="ECO:0000259" key="8">
    <source>
        <dbReference type="PROSITE" id="PS50011"/>
    </source>
</evidence>
<dbReference type="Gene3D" id="3.30.200.20">
    <property type="entry name" value="Phosphorylase Kinase, domain 1"/>
    <property type="match status" value="1"/>
</dbReference>
<evidence type="ECO:0000256" key="3">
    <source>
        <dbReference type="ARBA" id="ARBA00022741"/>
    </source>
</evidence>
<dbReference type="InterPro" id="IPR000961">
    <property type="entry name" value="AGC-kinase_C"/>
</dbReference>
<feature type="compositionally biased region" description="Polar residues" evidence="7">
    <location>
        <begin position="565"/>
        <end position="575"/>
    </location>
</feature>
<dbReference type="PROSITE" id="PS51285">
    <property type="entry name" value="AGC_KINASE_CTER"/>
    <property type="match status" value="1"/>
</dbReference>
<dbReference type="GO" id="GO:0007186">
    <property type="term" value="P:G protein-coupled receptor signaling pathway"/>
    <property type="evidence" value="ECO:0007669"/>
    <property type="project" value="TreeGrafter"/>
</dbReference>
<sequence length="749" mass="85601">MGAVCCSQVGLDLEGEVDLSHFTLLRSVGKGAFGKVRVVQHKGSKKLYALKYINKTKCIQMRAVENIISERRILEQVSHGLVVNLRYAFQDDDNLFMVLDLMLGGDLRFHLDRLGVMPEPYVQFYAAEVAISLKHLHNNKVIHRDIKPDNILLNEHGHAHLTDFNIAVQFTDSKPLTSIAGSMAYMAPEVLAKRGYSTSVDWWSLGIVCFELMFGKRPFRGKTNDALQHAIMHEPLCFPENSRISPEAMDFIKGLLTRDIHRRLGFKEKGFNQLVSHPWLRNIPWELLESKQASPPFIPDSKRANFDPTHELEEILLEDNPLIVRKRNPKRSGISNANTSLKSQSTSDHQETSPERQIMDEKFIVYDYTKPEENELRKRELEQRRWAQKMTKTNQDHFPHHHHQHQQHHHHHYDDRISRESEKSSYTQSHHQHSHQHSHQQHDHHHHQQQQQHVSQSRQLHQQQTPPRVSSAKVTGTYKTSVIEYVKKMPATEITDADRAKMKELAKMAQAGIGKDQGTDWRPPSSIIPITTSYTDQPTSSGLYNDYHSNHRSQQSRHHRRQSSDESYPTSASPETSERPLVGTASSSLVSLDQTHHYQQQQQQQQRYYNNHHHPSSSLPQPPPPLQQTELPPLPPDPPFSRMAPTPPLSQAGEEDSGIYYNKSYSSFQHSMNNNNNNNKQSHHFTTSSNNNSSVQPSSSSMSSLSLRQLEQIPNALPPPNSALPPPPISLPPPPAIISSPLHYRRSPS</sequence>
<accession>A0A8H7S489</accession>
<evidence type="ECO:0000256" key="5">
    <source>
        <dbReference type="ARBA" id="ARBA00022840"/>
    </source>
</evidence>
<feature type="domain" description="AGC-kinase C-terminal" evidence="9">
    <location>
        <begin position="281"/>
        <end position="378"/>
    </location>
</feature>
<dbReference type="InterPro" id="IPR008271">
    <property type="entry name" value="Ser/Thr_kinase_AS"/>
</dbReference>
<feature type="compositionally biased region" description="Polar residues" evidence="7">
    <location>
        <begin position="528"/>
        <end position="543"/>
    </location>
</feature>
<evidence type="ECO:0000313" key="10">
    <source>
        <dbReference type="EMBL" id="KAG2221895.1"/>
    </source>
</evidence>
<dbReference type="GO" id="GO:0005524">
    <property type="term" value="F:ATP binding"/>
    <property type="evidence" value="ECO:0007669"/>
    <property type="project" value="UniProtKB-UniRule"/>
</dbReference>
<feature type="binding site" evidence="6">
    <location>
        <position position="51"/>
    </location>
    <ligand>
        <name>ATP</name>
        <dbReference type="ChEBI" id="CHEBI:30616"/>
    </ligand>
</feature>
<dbReference type="SUPFAM" id="SSF56112">
    <property type="entry name" value="Protein kinase-like (PK-like)"/>
    <property type="match status" value="1"/>
</dbReference>
<evidence type="ECO:0000256" key="6">
    <source>
        <dbReference type="PROSITE-ProRule" id="PRU10141"/>
    </source>
</evidence>
<dbReference type="InterPro" id="IPR011009">
    <property type="entry name" value="Kinase-like_dom_sf"/>
</dbReference>
<feature type="region of interest" description="Disordered" evidence="7">
    <location>
        <begin position="324"/>
        <end position="359"/>
    </location>
</feature>
<feature type="compositionally biased region" description="Polar residues" evidence="7">
    <location>
        <begin position="465"/>
        <end position="475"/>
    </location>
</feature>
<evidence type="ECO:0000313" key="11">
    <source>
        <dbReference type="Proteomes" id="UP000646827"/>
    </source>
</evidence>
<feature type="compositionally biased region" description="Polar residues" evidence="7">
    <location>
        <begin position="663"/>
        <end position="672"/>
    </location>
</feature>
<feature type="compositionally biased region" description="Basic and acidic residues" evidence="7">
    <location>
        <begin position="348"/>
        <end position="359"/>
    </location>
</feature>
<evidence type="ECO:0000259" key="9">
    <source>
        <dbReference type="PROSITE" id="PS51285"/>
    </source>
</evidence>
<dbReference type="FunFam" id="3.30.200.20:FF:000354">
    <property type="entry name" value="AGC/YANK protein kinase"/>
    <property type="match status" value="1"/>
</dbReference>
<feature type="compositionally biased region" description="Polar residues" evidence="7">
    <location>
        <begin position="333"/>
        <end position="347"/>
    </location>
</feature>
<keyword evidence="2" id="KW-0808">Transferase</keyword>
<keyword evidence="3 6" id="KW-0547">Nucleotide-binding</keyword>
<dbReference type="InterPro" id="IPR017441">
    <property type="entry name" value="Protein_kinase_ATP_BS"/>
</dbReference>
<dbReference type="InterPro" id="IPR000719">
    <property type="entry name" value="Prot_kinase_dom"/>
</dbReference>
<dbReference type="EMBL" id="JAEPRB010000097">
    <property type="protein sequence ID" value="KAG2221895.1"/>
    <property type="molecule type" value="Genomic_DNA"/>
</dbReference>
<feature type="compositionally biased region" description="Polar residues" evidence="7">
    <location>
        <begin position="584"/>
        <end position="593"/>
    </location>
</feature>
<keyword evidence="11" id="KW-1185">Reference proteome</keyword>
<feature type="compositionally biased region" description="Basic residues" evidence="7">
    <location>
        <begin position="430"/>
        <end position="448"/>
    </location>
</feature>
<dbReference type="SMART" id="SM00220">
    <property type="entry name" value="S_TKc"/>
    <property type="match status" value="1"/>
</dbReference>
<feature type="compositionally biased region" description="Pro residues" evidence="7">
    <location>
        <begin position="716"/>
        <end position="736"/>
    </location>
</feature>
<keyword evidence="4" id="KW-0418">Kinase</keyword>
<dbReference type="PANTHER" id="PTHR24355:SF30">
    <property type="entry name" value="SERINE_THREONINE-PROTEIN KINASE 32B ISOFORM X1"/>
    <property type="match status" value="1"/>
</dbReference>
<feature type="region of interest" description="Disordered" evidence="7">
    <location>
        <begin position="391"/>
        <end position="475"/>
    </location>
</feature>
<proteinExistence type="predicted"/>
<dbReference type="Gene3D" id="1.10.510.10">
    <property type="entry name" value="Transferase(Phosphotransferase) domain 1"/>
    <property type="match status" value="1"/>
</dbReference>
<organism evidence="10 11">
    <name type="scientific">Circinella minor</name>
    <dbReference type="NCBI Taxonomy" id="1195481"/>
    <lineage>
        <taxon>Eukaryota</taxon>
        <taxon>Fungi</taxon>
        <taxon>Fungi incertae sedis</taxon>
        <taxon>Mucoromycota</taxon>
        <taxon>Mucoromycotina</taxon>
        <taxon>Mucoromycetes</taxon>
        <taxon>Mucorales</taxon>
        <taxon>Lichtheimiaceae</taxon>
        <taxon>Circinella</taxon>
    </lineage>
</organism>
<dbReference type="PROSITE" id="PS50011">
    <property type="entry name" value="PROTEIN_KINASE_DOM"/>
    <property type="match status" value="1"/>
</dbReference>
<evidence type="ECO:0000256" key="7">
    <source>
        <dbReference type="SAM" id="MobiDB-lite"/>
    </source>
</evidence>
<dbReference type="AlphaFoldDB" id="A0A8H7S489"/>
<gene>
    <name evidence="10" type="ORF">INT45_012539</name>
</gene>
<evidence type="ECO:0008006" key="12">
    <source>
        <dbReference type="Google" id="ProtNLM"/>
    </source>
</evidence>
<feature type="domain" description="Protein kinase" evidence="8">
    <location>
        <begin position="22"/>
        <end position="280"/>
    </location>
</feature>
<feature type="compositionally biased region" description="Basic and acidic residues" evidence="7">
    <location>
        <begin position="412"/>
        <end position="423"/>
    </location>
</feature>
<reference evidence="10 11" key="1">
    <citation type="submission" date="2020-12" db="EMBL/GenBank/DDBJ databases">
        <title>Metabolic potential, ecology and presence of endohyphal bacteria is reflected in genomic diversity of Mucoromycotina.</title>
        <authorList>
            <person name="Muszewska A."/>
            <person name="Okrasinska A."/>
            <person name="Steczkiewicz K."/>
            <person name="Drgas O."/>
            <person name="Orlowska M."/>
            <person name="Perlinska-Lenart U."/>
            <person name="Aleksandrzak-Piekarczyk T."/>
            <person name="Szatraj K."/>
            <person name="Zielenkiewicz U."/>
            <person name="Pilsyk S."/>
            <person name="Malc E."/>
            <person name="Mieczkowski P."/>
            <person name="Kruszewska J.S."/>
            <person name="Biernat P."/>
            <person name="Pawlowska J."/>
        </authorList>
    </citation>
    <scope>NUCLEOTIDE SEQUENCE [LARGE SCALE GENOMIC DNA]</scope>
    <source>
        <strain evidence="10 11">CBS 142.35</strain>
    </source>
</reference>
<feature type="compositionally biased region" description="Low complexity" evidence="7">
    <location>
        <begin position="688"/>
        <end position="706"/>
    </location>
</feature>
<dbReference type="GO" id="GO:0001664">
    <property type="term" value="F:G protein-coupled receptor binding"/>
    <property type="evidence" value="ECO:0007669"/>
    <property type="project" value="TreeGrafter"/>
</dbReference>